<feature type="non-terminal residue" evidence="1">
    <location>
        <position position="37"/>
    </location>
</feature>
<organism evidence="1 2">
    <name type="scientific">Phocaeicola plebeius</name>
    <dbReference type="NCBI Taxonomy" id="310297"/>
    <lineage>
        <taxon>Bacteria</taxon>
        <taxon>Pseudomonadati</taxon>
        <taxon>Bacteroidota</taxon>
        <taxon>Bacteroidia</taxon>
        <taxon>Bacteroidales</taxon>
        <taxon>Bacteroidaceae</taxon>
        <taxon>Phocaeicola</taxon>
    </lineage>
</organism>
<gene>
    <name evidence="1" type="ORF">DWZ34_17935</name>
</gene>
<accession>A0A415SN82</accession>
<proteinExistence type="predicted"/>
<sequence>MNIETAKQINLADYLHSLGYSPVKQQGINLWYKSPLR</sequence>
<evidence type="ECO:0000313" key="1">
    <source>
        <dbReference type="EMBL" id="RHM90613.1"/>
    </source>
</evidence>
<dbReference type="Proteomes" id="UP000285109">
    <property type="component" value="Unassembled WGS sequence"/>
</dbReference>
<dbReference type="AlphaFoldDB" id="A0A415SN82"/>
<protein>
    <submittedName>
        <fullName evidence="1">DNA primase</fullName>
    </submittedName>
</protein>
<evidence type="ECO:0000313" key="2">
    <source>
        <dbReference type="Proteomes" id="UP000285109"/>
    </source>
</evidence>
<dbReference type="EMBL" id="QRQK01000074">
    <property type="protein sequence ID" value="RHM90613.1"/>
    <property type="molecule type" value="Genomic_DNA"/>
</dbReference>
<comment type="caution">
    <text evidence="1">The sequence shown here is derived from an EMBL/GenBank/DDBJ whole genome shotgun (WGS) entry which is preliminary data.</text>
</comment>
<name>A0A415SN82_9BACT</name>
<reference evidence="1 2" key="1">
    <citation type="submission" date="2018-08" db="EMBL/GenBank/DDBJ databases">
        <title>A genome reference for cultivated species of the human gut microbiota.</title>
        <authorList>
            <person name="Zou Y."/>
            <person name="Xue W."/>
            <person name="Luo G."/>
        </authorList>
    </citation>
    <scope>NUCLEOTIDE SEQUENCE [LARGE SCALE GENOMIC DNA]</scope>
    <source>
        <strain evidence="1 2">AF31-28B-AC</strain>
    </source>
</reference>